<keyword evidence="4" id="KW-1185">Reference proteome</keyword>
<protein>
    <submittedName>
        <fullName evidence="1">Uncharacterized protein</fullName>
    </submittedName>
</protein>
<dbReference type="STRING" id="141349.BN1232_06321"/>
<proteinExistence type="predicted"/>
<keyword evidence="2" id="KW-0614">Plasmid</keyword>
<evidence type="ECO:0000313" key="4">
    <source>
        <dbReference type="Proteomes" id="UP001055171"/>
    </source>
</evidence>
<evidence type="ECO:0000313" key="3">
    <source>
        <dbReference type="Proteomes" id="UP000199251"/>
    </source>
</evidence>
<dbReference type="RefSeq" id="WP_061559539.1">
    <property type="nucleotide sequence ID" value="NZ_CP092424.2"/>
</dbReference>
<name>A0A0E4H2U3_MYCLN</name>
<reference evidence="2" key="2">
    <citation type="submission" date="2022-08" db="EMBL/GenBank/DDBJ databases">
        <title>Complete genome sequence of 14 non-tuberculosis mycobacteria type-strains.</title>
        <authorList>
            <person name="Igarashi Y."/>
            <person name="Osugi A."/>
            <person name="Mitarai S."/>
        </authorList>
    </citation>
    <scope>NUCLEOTIDE SEQUENCE</scope>
    <source>
        <strain evidence="2">ATCC 51985</strain>
        <plasmid evidence="2">unnamed1</plasmid>
    </source>
</reference>
<accession>A0A0E4H2U3</accession>
<dbReference type="Proteomes" id="UP000199251">
    <property type="component" value="Unassembled WGS sequence"/>
</dbReference>
<reference evidence="1 3" key="1">
    <citation type="submission" date="2015-03" db="EMBL/GenBank/DDBJ databases">
        <authorList>
            <person name="Urmite Genomes"/>
        </authorList>
    </citation>
    <scope>NUCLEOTIDE SEQUENCE [LARGE SCALE GENOMIC DNA]</scope>
    <source>
        <strain evidence="1 3">CSUR P1491</strain>
    </source>
</reference>
<dbReference type="Proteomes" id="UP001055171">
    <property type="component" value="Plasmid unnamed1"/>
</dbReference>
<dbReference type="EMBL" id="CTEE01000003">
    <property type="protein sequence ID" value="CQD24675.1"/>
    <property type="molecule type" value="Genomic_DNA"/>
</dbReference>
<dbReference type="AlphaFoldDB" id="A0A0E4H2U3"/>
<evidence type="ECO:0000313" key="2">
    <source>
        <dbReference type="EMBL" id="ULP45563.1"/>
    </source>
</evidence>
<geneLocation type="plasmid" evidence="2 4">
    <name>unnamed1</name>
</geneLocation>
<dbReference type="EMBL" id="CP092424">
    <property type="protein sequence ID" value="ULP45563.1"/>
    <property type="molecule type" value="Genomic_DNA"/>
</dbReference>
<gene>
    <name evidence="1" type="ORF">BN1232_06321</name>
    <name evidence="2" type="ORF">MJO58_27875</name>
</gene>
<evidence type="ECO:0000313" key="1">
    <source>
        <dbReference type="EMBL" id="CQD24675.1"/>
    </source>
</evidence>
<sequence>MNTNDFHIGQLVDAANTAAVSRACATCTCKTTHGLIVAIDGRQVTVEWIDSWGPQHETYPLDPELLRAATLAAAARSHASRQPDVGD</sequence>
<organism evidence="1 3">
    <name type="scientific">Mycobacterium lentiflavum</name>
    <dbReference type="NCBI Taxonomy" id="141349"/>
    <lineage>
        <taxon>Bacteria</taxon>
        <taxon>Bacillati</taxon>
        <taxon>Actinomycetota</taxon>
        <taxon>Actinomycetes</taxon>
        <taxon>Mycobacteriales</taxon>
        <taxon>Mycobacteriaceae</taxon>
        <taxon>Mycobacterium</taxon>
        <taxon>Mycobacterium simiae complex</taxon>
    </lineage>
</organism>